<dbReference type="Pfam" id="PF02875">
    <property type="entry name" value="Mur_ligase_C"/>
    <property type="match status" value="1"/>
</dbReference>
<evidence type="ECO:0000259" key="12">
    <source>
        <dbReference type="Pfam" id="PF02875"/>
    </source>
</evidence>
<organism evidence="14 15">
    <name type="scientific">Mogibacterium timidum</name>
    <dbReference type="NCBI Taxonomy" id="35519"/>
    <lineage>
        <taxon>Bacteria</taxon>
        <taxon>Bacillati</taxon>
        <taxon>Bacillota</taxon>
        <taxon>Clostridia</taxon>
        <taxon>Peptostreptococcales</taxon>
        <taxon>Anaerovoracaceae</taxon>
        <taxon>Mogibacterium</taxon>
    </lineage>
</organism>
<evidence type="ECO:0000256" key="9">
    <source>
        <dbReference type="ARBA" id="ARBA00030592"/>
    </source>
</evidence>
<comment type="cofactor">
    <cofactor evidence="1">
        <name>Mg(2+)</name>
        <dbReference type="ChEBI" id="CHEBI:18420"/>
    </cofactor>
</comment>
<evidence type="ECO:0000256" key="6">
    <source>
        <dbReference type="ARBA" id="ARBA00022741"/>
    </source>
</evidence>
<evidence type="ECO:0000256" key="8">
    <source>
        <dbReference type="ARBA" id="ARBA00022842"/>
    </source>
</evidence>
<dbReference type="AlphaFoldDB" id="A0A7Y8VSY9"/>
<evidence type="ECO:0000313" key="14">
    <source>
        <dbReference type="EMBL" id="NWO23725.1"/>
    </source>
</evidence>
<dbReference type="Pfam" id="PF08245">
    <property type="entry name" value="Mur_ligase_M"/>
    <property type="match status" value="1"/>
</dbReference>
<accession>A0A7Y8VSY9</accession>
<comment type="similarity">
    <text evidence="2 11">Belongs to the folylpolyglutamate synthase family.</text>
</comment>
<evidence type="ECO:0000256" key="3">
    <source>
        <dbReference type="ARBA" id="ARBA00013025"/>
    </source>
</evidence>
<dbReference type="RefSeq" id="WP_009644065.1">
    <property type="nucleotide sequence ID" value="NZ_CAJPUB010000002.1"/>
</dbReference>
<dbReference type="NCBIfam" id="TIGR01499">
    <property type="entry name" value="folC"/>
    <property type="match status" value="1"/>
</dbReference>
<dbReference type="FunFam" id="3.40.1190.10:FF:000011">
    <property type="entry name" value="Folylpolyglutamate synthase/dihydrofolate synthase"/>
    <property type="match status" value="1"/>
</dbReference>
<dbReference type="EC" id="6.3.2.17" evidence="3"/>
<keyword evidence="5" id="KW-0479">Metal-binding</keyword>
<keyword evidence="4 11" id="KW-0436">Ligase</keyword>
<evidence type="ECO:0000256" key="10">
    <source>
        <dbReference type="ARBA" id="ARBA00047493"/>
    </source>
</evidence>
<keyword evidence="6 11" id="KW-0547">Nucleotide-binding</keyword>
<evidence type="ECO:0000256" key="7">
    <source>
        <dbReference type="ARBA" id="ARBA00022840"/>
    </source>
</evidence>
<evidence type="ECO:0000313" key="15">
    <source>
        <dbReference type="Proteomes" id="UP000526307"/>
    </source>
</evidence>
<keyword evidence="8" id="KW-0460">Magnesium</keyword>
<dbReference type="PIRSF" id="PIRSF001563">
    <property type="entry name" value="Folylpolyglu_synth"/>
    <property type="match status" value="1"/>
</dbReference>
<keyword evidence="7 11" id="KW-0067">ATP-binding</keyword>
<evidence type="ECO:0000256" key="4">
    <source>
        <dbReference type="ARBA" id="ARBA00022598"/>
    </source>
</evidence>
<feature type="domain" description="Mur ligase C-terminal" evidence="12">
    <location>
        <begin position="308"/>
        <end position="434"/>
    </location>
</feature>
<comment type="caution">
    <text evidence="14">The sequence shown here is derived from an EMBL/GenBank/DDBJ whole genome shotgun (WGS) entry which is preliminary data.</text>
</comment>
<dbReference type="EMBL" id="JABXYR010000002">
    <property type="protein sequence ID" value="NWO23725.1"/>
    <property type="molecule type" value="Genomic_DNA"/>
</dbReference>
<dbReference type="Proteomes" id="UP000526307">
    <property type="component" value="Unassembled WGS sequence"/>
</dbReference>
<sequence length="450" mass="49345">MSNKASEAVIQRIRDMTAKKGPIGLKRMRRLLVLLGHPEEHMSVVHVAGTNGKGSVCQFTASMLRAAGYSVGVFTSPHVMEYNERFEIDRHYISDDDFCRIADCVMSYAEQLYGEGYGYLAEFEILTATALLYFKEQAPDIVILESGIGGRIDMTNVISEPLVTVITEIGFDHVGMLGDTLAEIAVAKAGIIKNGVPIVSESTESEAKEVIIRTAEEKHAEFIDASLAEYRITNYAEPMGFNFAFEGSDNSSGCNIRMDDVRIGLIGEHQVRNAITAILAVESMRARGCVEIDEQQMRQGLMAARNMGRFEILNSDPYVVIDGAHNTQGLQAAVDALVELRGTIFKDKRILTIFGCFADKEHQKMSEILKAGLRAAGCGEVIATEPVSPRALPAEMLKSELEDEGIAVTAIGDDETAFERAMASGYDVILFLGSIYLIGDIRIFFNRKDG</sequence>
<dbReference type="InterPro" id="IPR036565">
    <property type="entry name" value="Mur-like_cat_sf"/>
</dbReference>
<comment type="catalytic activity">
    <reaction evidence="10">
        <text>(6S)-5,6,7,8-tetrahydrofolyl-(gamma-L-Glu)(n) + L-glutamate + ATP = (6S)-5,6,7,8-tetrahydrofolyl-(gamma-L-Glu)(n+1) + ADP + phosphate + H(+)</text>
        <dbReference type="Rhea" id="RHEA:10580"/>
        <dbReference type="Rhea" id="RHEA-COMP:14738"/>
        <dbReference type="Rhea" id="RHEA-COMP:14740"/>
        <dbReference type="ChEBI" id="CHEBI:15378"/>
        <dbReference type="ChEBI" id="CHEBI:29985"/>
        <dbReference type="ChEBI" id="CHEBI:30616"/>
        <dbReference type="ChEBI" id="CHEBI:43474"/>
        <dbReference type="ChEBI" id="CHEBI:141005"/>
        <dbReference type="ChEBI" id="CHEBI:456216"/>
        <dbReference type="EC" id="6.3.2.17"/>
    </reaction>
</comment>
<gene>
    <name evidence="14" type="ORF">HW270_06570</name>
</gene>
<dbReference type="GO" id="GO:0004326">
    <property type="term" value="F:tetrahydrofolylpolyglutamate synthase activity"/>
    <property type="evidence" value="ECO:0007669"/>
    <property type="project" value="UniProtKB-EC"/>
</dbReference>
<evidence type="ECO:0000256" key="5">
    <source>
        <dbReference type="ARBA" id="ARBA00022723"/>
    </source>
</evidence>
<dbReference type="PROSITE" id="PS01012">
    <property type="entry name" value="FOLYLPOLYGLU_SYNT_2"/>
    <property type="match status" value="1"/>
</dbReference>
<proteinExistence type="inferred from homology"/>
<dbReference type="GO" id="GO:0046872">
    <property type="term" value="F:metal ion binding"/>
    <property type="evidence" value="ECO:0007669"/>
    <property type="project" value="UniProtKB-KW"/>
</dbReference>
<dbReference type="Gene3D" id="3.90.190.20">
    <property type="entry name" value="Mur ligase, C-terminal domain"/>
    <property type="match status" value="1"/>
</dbReference>
<dbReference type="PANTHER" id="PTHR11136">
    <property type="entry name" value="FOLYLPOLYGLUTAMATE SYNTHASE-RELATED"/>
    <property type="match status" value="1"/>
</dbReference>
<evidence type="ECO:0000256" key="11">
    <source>
        <dbReference type="PIRNR" id="PIRNR001563"/>
    </source>
</evidence>
<keyword evidence="15" id="KW-1185">Reference proteome</keyword>
<dbReference type="GO" id="GO:0005737">
    <property type="term" value="C:cytoplasm"/>
    <property type="evidence" value="ECO:0007669"/>
    <property type="project" value="TreeGrafter"/>
</dbReference>
<protein>
    <recommendedName>
        <fullName evidence="3">tetrahydrofolate synthase</fullName>
        <ecNumber evidence="3">6.3.2.17</ecNumber>
    </recommendedName>
    <alternativeName>
        <fullName evidence="9">Tetrahydrofolylpolyglutamate synthase</fullName>
    </alternativeName>
</protein>
<dbReference type="InterPro" id="IPR013221">
    <property type="entry name" value="Mur_ligase_cen"/>
</dbReference>
<dbReference type="SUPFAM" id="SSF53244">
    <property type="entry name" value="MurD-like peptide ligases, peptide-binding domain"/>
    <property type="match status" value="1"/>
</dbReference>
<reference evidence="14 15" key="1">
    <citation type="submission" date="2020-06" db="EMBL/GenBank/DDBJ databases">
        <title>Mogibacterium timidum strain W9173 genomic sequence.</title>
        <authorList>
            <person name="Wade W.G."/>
            <person name="Johnston C.D."/>
            <person name="Chen T."/>
            <person name="Dewhirst F.E."/>
        </authorList>
    </citation>
    <scope>NUCLEOTIDE SEQUENCE [LARGE SCALE GENOMIC DNA]</scope>
    <source>
        <strain evidence="14 15">W9173</strain>
    </source>
</reference>
<dbReference type="SUPFAM" id="SSF53623">
    <property type="entry name" value="MurD-like peptide ligases, catalytic domain"/>
    <property type="match status" value="1"/>
</dbReference>
<evidence type="ECO:0000256" key="1">
    <source>
        <dbReference type="ARBA" id="ARBA00001946"/>
    </source>
</evidence>
<name>A0A7Y8VSY9_9FIRM</name>
<dbReference type="GO" id="GO:0008841">
    <property type="term" value="F:dihydrofolate synthase activity"/>
    <property type="evidence" value="ECO:0007669"/>
    <property type="project" value="TreeGrafter"/>
</dbReference>
<evidence type="ECO:0000259" key="13">
    <source>
        <dbReference type="Pfam" id="PF08245"/>
    </source>
</evidence>
<dbReference type="Gene3D" id="3.40.1190.10">
    <property type="entry name" value="Mur-like, catalytic domain"/>
    <property type="match status" value="1"/>
</dbReference>
<evidence type="ECO:0000256" key="2">
    <source>
        <dbReference type="ARBA" id="ARBA00008276"/>
    </source>
</evidence>
<dbReference type="InterPro" id="IPR018109">
    <property type="entry name" value="Folylpolyglutamate_synth_CS"/>
</dbReference>
<dbReference type="PANTHER" id="PTHR11136:SF0">
    <property type="entry name" value="DIHYDROFOLATE SYNTHETASE-RELATED"/>
    <property type="match status" value="1"/>
</dbReference>
<dbReference type="InterPro" id="IPR036615">
    <property type="entry name" value="Mur_ligase_C_dom_sf"/>
</dbReference>
<dbReference type="GO" id="GO:0005524">
    <property type="term" value="F:ATP binding"/>
    <property type="evidence" value="ECO:0007669"/>
    <property type="project" value="UniProtKB-KW"/>
</dbReference>
<dbReference type="InterPro" id="IPR004101">
    <property type="entry name" value="Mur_ligase_C"/>
</dbReference>
<dbReference type="PROSITE" id="PS01011">
    <property type="entry name" value="FOLYLPOLYGLU_SYNT_1"/>
    <property type="match status" value="1"/>
</dbReference>
<feature type="domain" description="Mur ligase central" evidence="13">
    <location>
        <begin position="129"/>
        <end position="280"/>
    </location>
</feature>
<dbReference type="InterPro" id="IPR001645">
    <property type="entry name" value="Folylpolyglutamate_synth"/>
</dbReference>